<feature type="transmembrane region" description="Helical" evidence="7">
    <location>
        <begin position="287"/>
        <end position="305"/>
    </location>
</feature>
<dbReference type="InterPro" id="IPR050171">
    <property type="entry name" value="MFS_Transporters"/>
</dbReference>
<evidence type="ECO:0000256" key="5">
    <source>
        <dbReference type="ARBA" id="ARBA00022989"/>
    </source>
</evidence>
<evidence type="ECO:0000256" key="2">
    <source>
        <dbReference type="ARBA" id="ARBA00022448"/>
    </source>
</evidence>
<sequence>MISIFSQYKGLSKSAYVIFFARIITNMGGFIWPLLTLILSRKIGYSASTIAWLSIAIGGLFLPATIIGGKLADKYNRKNLIITFDIITVIFFMLAGLVEPGTLMLVFFVIAGLFANMEYPAFEALIADVTKPKEREKVYSLSYLGHNLGFMFGASIGGLLFENYLSLAFIIDGATTLLSTMLIIFFIKNVKIQNIEEEENEYENDADVNTSSLDILKKRKSILIQLIIFMFSSFIYDQWSFVLPLYMEDIFLDKGARYFGLISSFNGFVVIAFTPIVTHLLRKLNELPKIIIGITLYSLSYLIIVDTDIYFIFYIMMFAFTIGEIVNMLGSAPYISRRVPASHRGRINSYRNIGYFIGGTGGRVVMGYLIDNMSYRAAFIVLGIIGIIAAIVVGFNYKLDKSIFPKLYQSDNSKVKRDVQLEE</sequence>
<dbReference type="Pfam" id="PF07690">
    <property type="entry name" value="MFS_1"/>
    <property type="match status" value="1"/>
</dbReference>
<feature type="transmembrane region" description="Helical" evidence="7">
    <location>
        <begin position="50"/>
        <end position="68"/>
    </location>
</feature>
<evidence type="ECO:0000259" key="8">
    <source>
        <dbReference type="PROSITE" id="PS50850"/>
    </source>
</evidence>
<dbReference type="PROSITE" id="PS50850">
    <property type="entry name" value="MFS"/>
    <property type="match status" value="1"/>
</dbReference>
<feature type="transmembrane region" description="Helical" evidence="7">
    <location>
        <begin position="258"/>
        <end position="280"/>
    </location>
</feature>
<evidence type="ECO:0000256" key="4">
    <source>
        <dbReference type="ARBA" id="ARBA00022692"/>
    </source>
</evidence>
<dbReference type="RefSeq" id="WP_160196986.1">
    <property type="nucleotide sequence ID" value="NZ_QXXA01000006.1"/>
</dbReference>
<keyword evidence="6 7" id="KW-0472">Membrane</keyword>
<dbReference type="GO" id="GO:0022857">
    <property type="term" value="F:transmembrane transporter activity"/>
    <property type="evidence" value="ECO:0007669"/>
    <property type="project" value="InterPro"/>
</dbReference>
<feature type="transmembrane region" description="Helical" evidence="7">
    <location>
        <begin position="138"/>
        <end position="161"/>
    </location>
</feature>
<evidence type="ECO:0000313" key="10">
    <source>
        <dbReference type="Proteomes" id="UP000467132"/>
    </source>
</evidence>
<dbReference type="EMBL" id="QXXA01000006">
    <property type="protein sequence ID" value="NBI06509.1"/>
    <property type="molecule type" value="Genomic_DNA"/>
</dbReference>
<feature type="transmembrane region" description="Helical" evidence="7">
    <location>
        <begin position="167"/>
        <end position="187"/>
    </location>
</feature>
<evidence type="ECO:0000313" key="9">
    <source>
        <dbReference type="EMBL" id="NBI06509.1"/>
    </source>
</evidence>
<keyword evidence="10" id="KW-1185">Reference proteome</keyword>
<accession>A0A845QXJ8</accession>
<evidence type="ECO:0000256" key="1">
    <source>
        <dbReference type="ARBA" id="ARBA00004651"/>
    </source>
</evidence>
<evidence type="ECO:0000256" key="3">
    <source>
        <dbReference type="ARBA" id="ARBA00022475"/>
    </source>
</evidence>
<dbReference type="GO" id="GO:0005886">
    <property type="term" value="C:plasma membrane"/>
    <property type="evidence" value="ECO:0007669"/>
    <property type="project" value="UniProtKB-SubCell"/>
</dbReference>
<dbReference type="InterPro" id="IPR036259">
    <property type="entry name" value="MFS_trans_sf"/>
</dbReference>
<dbReference type="OrthoDB" id="9793283at2"/>
<reference evidence="9 10" key="1">
    <citation type="submission" date="2018-08" db="EMBL/GenBank/DDBJ databases">
        <title>Murine metabolic-syndrome-specific gut microbial biobank.</title>
        <authorList>
            <person name="Liu C."/>
        </authorList>
    </citation>
    <scope>NUCLEOTIDE SEQUENCE [LARGE SCALE GENOMIC DNA]</scope>
    <source>
        <strain evidence="9 10">583</strain>
    </source>
</reference>
<dbReference type="PANTHER" id="PTHR23517">
    <property type="entry name" value="RESISTANCE PROTEIN MDTM, PUTATIVE-RELATED-RELATED"/>
    <property type="match status" value="1"/>
</dbReference>
<organism evidence="9 10">
    <name type="scientific">Senegalia massiliensis</name>
    <dbReference type="NCBI Taxonomy" id="1720316"/>
    <lineage>
        <taxon>Bacteria</taxon>
        <taxon>Bacillati</taxon>
        <taxon>Bacillota</taxon>
        <taxon>Clostridia</taxon>
        <taxon>Eubacteriales</taxon>
        <taxon>Clostridiaceae</taxon>
        <taxon>Senegalia</taxon>
    </lineage>
</organism>
<gene>
    <name evidence="9" type="ORF">D3Z33_06485</name>
</gene>
<keyword evidence="3" id="KW-1003">Cell membrane</keyword>
<dbReference type="SUPFAM" id="SSF103473">
    <property type="entry name" value="MFS general substrate transporter"/>
    <property type="match status" value="1"/>
</dbReference>
<keyword evidence="4 7" id="KW-0812">Transmembrane</keyword>
<comment type="subcellular location">
    <subcellularLocation>
        <location evidence="1">Cell membrane</location>
        <topology evidence="1">Multi-pass membrane protein</topology>
    </subcellularLocation>
</comment>
<feature type="domain" description="Major facilitator superfamily (MFS) profile" evidence="8">
    <location>
        <begin position="14"/>
        <end position="401"/>
    </location>
</feature>
<feature type="transmembrane region" description="Helical" evidence="7">
    <location>
        <begin position="104"/>
        <end position="126"/>
    </location>
</feature>
<dbReference type="AlphaFoldDB" id="A0A845QXJ8"/>
<evidence type="ECO:0000256" key="6">
    <source>
        <dbReference type="ARBA" id="ARBA00023136"/>
    </source>
</evidence>
<feature type="transmembrane region" description="Helical" evidence="7">
    <location>
        <begin position="80"/>
        <end position="98"/>
    </location>
</feature>
<proteinExistence type="predicted"/>
<dbReference type="InterPro" id="IPR011701">
    <property type="entry name" value="MFS"/>
</dbReference>
<keyword evidence="5 7" id="KW-1133">Transmembrane helix</keyword>
<feature type="transmembrane region" description="Helical" evidence="7">
    <location>
        <begin position="222"/>
        <end position="246"/>
    </location>
</feature>
<name>A0A845QXJ8_9CLOT</name>
<comment type="caution">
    <text evidence="9">The sequence shown here is derived from an EMBL/GenBank/DDBJ whole genome shotgun (WGS) entry which is preliminary data.</text>
</comment>
<protein>
    <submittedName>
        <fullName evidence="9">MFS transporter</fullName>
    </submittedName>
</protein>
<dbReference type="InterPro" id="IPR020846">
    <property type="entry name" value="MFS_dom"/>
</dbReference>
<dbReference type="Gene3D" id="1.20.1250.20">
    <property type="entry name" value="MFS general substrate transporter like domains"/>
    <property type="match status" value="1"/>
</dbReference>
<feature type="transmembrane region" description="Helical" evidence="7">
    <location>
        <begin position="15"/>
        <end position="38"/>
    </location>
</feature>
<evidence type="ECO:0000256" key="7">
    <source>
        <dbReference type="SAM" id="Phobius"/>
    </source>
</evidence>
<feature type="transmembrane region" description="Helical" evidence="7">
    <location>
        <begin position="353"/>
        <end position="370"/>
    </location>
</feature>
<keyword evidence="2" id="KW-0813">Transport</keyword>
<dbReference type="Proteomes" id="UP000467132">
    <property type="component" value="Unassembled WGS sequence"/>
</dbReference>
<feature type="transmembrane region" description="Helical" evidence="7">
    <location>
        <begin position="376"/>
        <end position="397"/>
    </location>
</feature>
<feature type="transmembrane region" description="Helical" evidence="7">
    <location>
        <begin position="311"/>
        <end position="332"/>
    </location>
</feature>